<dbReference type="AlphaFoldDB" id="A0A506U2J8"/>
<reference evidence="1 2" key="1">
    <citation type="submission" date="2019-06" db="EMBL/GenBank/DDBJ databases">
        <authorList>
            <person name="Li M."/>
        </authorList>
    </citation>
    <scope>NUCLEOTIDE SEQUENCE [LARGE SCALE GENOMIC DNA]</scope>
    <source>
        <strain evidence="1 2">BGMRC2036</strain>
    </source>
</reference>
<evidence type="ECO:0000313" key="2">
    <source>
        <dbReference type="Proteomes" id="UP000318801"/>
    </source>
</evidence>
<accession>A0A506U2J8</accession>
<dbReference type="Gene3D" id="2.30.110.10">
    <property type="entry name" value="Electron Transport, Fmn-binding Protein, Chain A"/>
    <property type="match status" value="1"/>
</dbReference>
<dbReference type="InterPro" id="IPR012349">
    <property type="entry name" value="Split_barrel_FMN-bd"/>
</dbReference>
<proteinExistence type="predicted"/>
<gene>
    <name evidence="1" type="ORF">FJU08_20795</name>
</gene>
<dbReference type="RefSeq" id="WP_141150967.1">
    <property type="nucleotide sequence ID" value="NZ_VHLG01000019.1"/>
</dbReference>
<name>A0A506U2J8_9HYPH</name>
<protein>
    <submittedName>
        <fullName evidence="1">Uncharacterized protein</fullName>
    </submittedName>
</protein>
<dbReference type="SUPFAM" id="SSF50475">
    <property type="entry name" value="FMN-binding split barrel"/>
    <property type="match status" value="1"/>
</dbReference>
<comment type="caution">
    <text evidence="1">The sequence shown here is derived from an EMBL/GenBank/DDBJ whole genome shotgun (WGS) entry which is preliminary data.</text>
</comment>
<keyword evidence="2" id="KW-1185">Reference proteome</keyword>
<evidence type="ECO:0000313" key="1">
    <source>
        <dbReference type="EMBL" id="TPW27225.1"/>
    </source>
</evidence>
<dbReference type="Proteomes" id="UP000318801">
    <property type="component" value="Unassembled WGS sequence"/>
</dbReference>
<dbReference type="OrthoDB" id="9790331at2"/>
<sequence>MTDFDRSPDGLVFTPAIQAAQARYGSRRHYAEATWPIDISRELETFITAQRSCFLASASAAGRPYIQHRGGPAGFLKVLDSRTLGMADLATSPTEQPLIISA</sequence>
<dbReference type="EMBL" id="VHLG01000019">
    <property type="protein sequence ID" value="TPW27225.1"/>
    <property type="molecule type" value="Genomic_DNA"/>
</dbReference>
<organism evidence="1 2">
    <name type="scientific">Martelella alba</name>
    <dbReference type="NCBI Taxonomy" id="2590451"/>
    <lineage>
        <taxon>Bacteria</taxon>
        <taxon>Pseudomonadati</taxon>
        <taxon>Pseudomonadota</taxon>
        <taxon>Alphaproteobacteria</taxon>
        <taxon>Hyphomicrobiales</taxon>
        <taxon>Aurantimonadaceae</taxon>
        <taxon>Martelella</taxon>
    </lineage>
</organism>